<sequence>MQQLGISGLDAAIRMTQDGDGAPVSSRSIWNCQEQQHAQTDECNQPKVGLRLARSCGFGTVLVAAATFSFHRR</sequence>
<protein>
    <submittedName>
        <fullName evidence="1">Uncharacterized protein</fullName>
    </submittedName>
</protein>
<name>A0AAU7BMS2_9PSED</name>
<proteinExistence type="predicted"/>
<evidence type="ECO:0000313" key="1">
    <source>
        <dbReference type="EMBL" id="XBG33900.1"/>
    </source>
</evidence>
<reference evidence="1" key="1">
    <citation type="journal article" date="2019" name="Microbiol. Resour. Announc.">
        <title>Draft Genome Sequences of Five Environmental Bacterial Isolates That Degrade Polyethylene Terephthalate Plastic.</title>
        <authorList>
            <person name="Leon-Zayas R."/>
            <person name="Roberts C."/>
            <person name="Vague M."/>
            <person name="Mellies J.L."/>
        </authorList>
    </citation>
    <scope>NUCLEOTIDE SEQUENCE</scope>
    <source>
        <strain evidence="1">13.2</strain>
    </source>
</reference>
<gene>
    <name evidence="1" type="ORF">ABH853_24665</name>
</gene>
<dbReference type="EMBL" id="CP157179">
    <property type="protein sequence ID" value="XBG33900.1"/>
    <property type="molecule type" value="Genomic_DNA"/>
</dbReference>
<organism evidence="1">
    <name type="scientific">Pseudomonas sp. 13.2</name>
    <dbReference type="NCBI Taxonomy" id="3144665"/>
    <lineage>
        <taxon>Bacteria</taxon>
        <taxon>Pseudomonadati</taxon>
        <taxon>Pseudomonadota</taxon>
        <taxon>Gammaproteobacteria</taxon>
        <taxon>Pseudomonadales</taxon>
        <taxon>Pseudomonadaceae</taxon>
        <taxon>Pseudomonas</taxon>
    </lineage>
</organism>
<dbReference type="AlphaFoldDB" id="A0AAU7BMS2"/>
<accession>A0AAU7BMS2</accession>
<reference evidence="1" key="2">
    <citation type="submission" date="2024-05" db="EMBL/GenBank/DDBJ databases">
        <authorList>
            <person name="Mellies J."/>
            <person name="Newton I."/>
        </authorList>
    </citation>
    <scope>NUCLEOTIDE SEQUENCE</scope>
    <source>
        <strain evidence="1">13.2</strain>
    </source>
</reference>